<dbReference type="PROSITE" id="PS50181">
    <property type="entry name" value="FBOX"/>
    <property type="match status" value="1"/>
</dbReference>
<keyword evidence="3" id="KW-1185">Reference proteome</keyword>
<dbReference type="Proteomes" id="UP001164746">
    <property type="component" value="Chromosome 15"/>
</dbReference>
<dbReference type="SMART" id="SM00256">
    <property type="entry name" value="FBOX"/>
    <property type="match status" value="1"/>
</dbReference>
<dbReference type="InterPro" id="IPR001810">
    <property type="entry name" value="F-box_dom"/>
</dbReference>
<protein>
    <submittedName>
        <fullName evidence="2">FBX36-like protein</fullName>
    </submittedName>
</protein>
<evidence type="ECO:0000313" key="3">
    <source>
        <dbReference type="Proteomes" id="UP001164746"/>
    </source>
</evidence>
<dbReference type="SUPFAM" id="SSF81383">
    <property type="entry name" value="F-box domain"/>
    <property type="match status" value="1"/>
</dbReference>
<feature type="domain" description="F-box" evidence="1">
    <location>
        <begin position="71"/>
        <end position="117"/>
    </location>
</feature>
<evidence type="ECO:0000259" key="1">
    <source>
        <dbReference type="PROSITE" id="PS50181"/>
    </source>
</evidence>
<accession>A0ABY7G3E8</accession>
<dbReference type="EMBL" id="CP111026">
    <property type="protein sequence ID" value="WAR27668.1"/>
    <property type="molecule type" value="Genomic_DNA"/>
</dbReference>
<evidence type="ECO:0000313" key="2">
    <source>
        <dbReference type="EMBL" id="WAR27668.1"/>
    </source>
</evidence>
<proteinExistence type="predicted"/>
<gene>
    <name evidence="2" type="ORF">MAR_013372</name>
</gene>
<dbReference type="Gene3D" id="1.20.1280.50">
    <property type="match status" value="1"/>
</dbReference>
<organism evidence="2 3">
    <name type="scientific">Mya arenaria</name>
    <name type="common">Soft-shell clam</name>
    <dbReference type="NCBI Taxonomy" id="6604"/>
    <lineage>
        <taxon>Eukaryota</taxon>
        <taxon>Metazoa</taxon>
        <taxon>Spiralia</taxon>
        <taxon>Lophotrochozoa</taxon>
        <taxon>Mollusca</taxon>
        <taxon>Bivalvia</taxon>
        <taxon>Autobranchia</taxon>
        <taxon>Heteroconchia</taxon>
        <taxon>Euheterodonta</taxon>
        <taxon>Imparidentia</taxon>
        <taxon>Neoheterodontei</taxon>
        <taxon>Myida</taxon>
        <taxon>Myoidea</taxon>
        <taxon>Myidae</taxon>
        <taxon>Mya</taxon>
    </lineage>
</organism>
<dbReference type="Pfam" id="PF12937">
    <property type="entry name" value="F-box-like"/>
    <property type="match status" value="1"/>
</dbReference>
<name>A0ABY7G3E8_MYAAR</name>
<reference evidence="2" key="1">
    <citation type="submission" date="2022-11" db="EMBL/GenBank/DDBJ databases">
        <title>Centuries of genome instability and evolution in soft-shell clam transmissible cancer (bioRxiv).</title>
        <authorList>
            <person name="Hart S.F.M."/>
            <person name="Yonemitsu M.A."/>
            <person name="Giersch R.M."/>
            <person name="Beal B.F."/>
            <person name="Arriagada G."/>
            <person name="Davis B.W."/>
            <person name="Ostrander E.A."/>
            <person name="Goff S.P."/>
            <person name="Metzger M.J."/>
        </authorList>
    </citation>
    <scope>NUCLEOTIDE SEQUENCE</scope>
    <source>
        <strain evidence="2">MELC-2E11</strain>
        <tissue evidence="2">Siphon/mantle</tissue>
    </source>
</reference>
<dbReference type="InterPro" id="IPR036047">
    <property type="entry name" value="F-box-like_dom_sf"/>
</dbReference>
<sequence length="176" mass="20522">MATKKGDSHLKKKESTKEKNVWLNEHGAYVDYSDTACAPCKDFYHVFVTPTQRLAGDPTLQYLIGLAEGHVDYIDRIPDNVLEKMIAYLELEDIVRLGATSKKFRRLCNCDAVWEKIFRREVETPITPELEALAEKEGWKRLFYTNKLQLQMQLRRQKRHDEHAFVTEGQQSMETS</sequence>